<gene>
    <name evidence="2" type="ORF">HK097_005195</name>
</gene>
<organism evidence="2 3">
    <name type="scientific">Rhizophlyctis rosea</name>
    <dbReference type="NCBI Taxonomy" id="64517"/>
    <lineage>
        <taxon>Eukaryota</taxon>
        <taxon>Fungi</taxon>
        <taxon>Fungi incertae sedis</taxon>
        <taxon>Chytridiomycota</taxon>
        <taxon>Chytridiomycota incertae sedis</taxon>
        <taxon>Chytridiomycetes</taxon>
        <taxon>Rhizophlyctidales</taxon>
        <taxon>Rhizophlyctidaceae</taxon>
        <taxon>Rhizophlyctis</taxon>
    </lineage>
</organism>
<proteinExistence type="predicted"/>
<keyword evidence="3" id="KW-1185">Reference proteome</keyword>
<evidence type="ECO:0000256" key="1">
    <source>
        <dbReference type="SAM" id="MobiDB-lite"/>
    </source>
</evidence>
<feature type="non-terminal residue" evidence="2">
    <location>
        <position position="113"/>
    </location>
</feature>
<dbReference type="Proteomes" id="UP001212841">
    <property type="component" value="Unassembled WGS sequence"/>
</dbReference>
<dbReference type="EMBL" id="JADGJD010002439">
    <property type="protein sequence ID" value="KAJ3032554.1"/>
    <property type="molecule type" value="Genomic_DNA"/>
</dbReference>
<sequence>MSTPNLYPTPDHPQQQQQQQYPLYPNANVPVPTAQTPTTTHQPYTAPPFDPHNFSIPSATCTLISPDHTTAPLGQGPLIIVTSQNTYPASPTLTLAIAGWEIHLPISSAMAQR</sequence>
<protein>
    <submittedName>
        <fullName evidence="2">Uncharacterized protein</fullName>
    </submittedName>
</protein>
<dbReference type="AlphaFoldDB" id="A0AAD5S230"/>
<accession>A0AAD5S230</accession>
<evidence type="ECO:0000313" key="3">
    <source>
        <dbReference type="Proteomes" id="UP001212841"/>
    </source>
</evidence>
<reference evidence="2" key="1">
    <citation type="submission" date="2020-05" db="EMBL/GenBank/DDBJ databases">
        <title>Phylogenomic resolution of chytrid fungi.</title>
        <authorList>
            <person name="Stajich J.E."/>
            <person name="Amses K."/>
            <person name="Simmons R."/>
            <person name="Seto K."/>
            <person name="Myers J."/>
            <person name="Bonds A."/>
            <person name="Quandt C.A."/>
            <person name="Barry K."/>
            <person name="Liu P."/>
            <person name="Grigoriev I."/>
            <person name="Longcore J.E."/>
            <person name="James T.Y."/>
        </authorList>
    </citation>
    <scope>NUCLEOTIDE SEQUENCE</scope>
    <source>
        <strain evidence="2">JEL0318</strain>
    </source>
</reference>
<name>A0AAD5S230_9FUNG</name>
<feature type="region of interest" description="Disordered" evidence="1">
    <location>
        <begin position="1"/>
        <end position="52"/>
    </location>
</feature>
<comment type="caution">
    <text evidence="2">The sequence shown here is derived from an EMBL/GenBank/DDBJ whole genome shotgun (WGS) entry which is preliminary data.</text>
</comment>
<evidence type="ECO:0000313" key="2">
    <source>
        <dbReference type="EMBL" id="KAJ3032554.1"/>
    </source>
</evidence>
<feature type="compositionally biased region" description="Low complexity" evidence="1">
    <location>
        <begin position="29"/>
        <end position="44"/>
    </location>
</feature>